<dbReference type="Gene3D" id="3.40.960.10">
    <property type="entry name" value="VSR Endonuclease"/>
    <property type="match status" value="1"/>
</dbReference>
<sequence>MKTKTNDQFIFDANKIHCNRYSYSKTNYKTNKDKVCIICNRHGEFWQTPSNHLKGQGCPKCAHEYVNNLKVISTKEYIKRANKKHNNYYDYSKTNYSGFDSNVIITCPIHGDFTINAHVHVSNGQGCPKCGHDNRVKKKLSTTNKFIQKAKVIHNNYYDYSKVQYINAKTNICIICPKHGEFLQTPNKHLQGHKCQYCKQSQGEMLVTRILTELKIPFKTEVSFKSDLFNRIFRIDFVIDLDKETYFIEYNGMQHYYISEQFGGKDAFRKQLMRDKQLRLFTKINNFHLLEIKYNIDEDTVKQYIKDFLNVPANNAENRVNCWKLLT</sequence>
<dbReference type="EMBL" id="BK059154">
    <property type="protein sequence ID" value="DAE92730.1"/>
    <property type="molecule type" value="Genomic_DNA"/>
</dbReference>
<protein>
    <submittedName>
        <fullName evidence="1">Restriction enzyme</fullName>
    </submittedName>
</protein>
<dbReference type="Pfam" id="PF05265">
    <property type="entry name" value="DUF723"/>
    <property type="match status" value="1"/>
</dbReference>
<dbReference type="InterPro" id="IPR007929">
    <property type="entry name" value="DUF723"/>
</dbReference>
<accession>A0A8S5RTQ7</accession>
<evidence type="ECO:0000313" key="1">
    <source>
        <dbReference type="EMBL" id="DAE92730.1"/>
    </source>
</evidence>
<name>A0A8S5RTQ7_9CAUD</name>
<proteinExistence type="predicted"/>
<organism evidence="1">
    <name type="scientific">Siphoviridae sp. gcode 4</name>
    <dbReference type="NCBI Taxonomy" id="2838368"/>
    <lineage>
        <taxon>Viruses</taxon>
        <taxon>Duplodnaviria</taxon>
        <taxon>Heunggongvirae</taxon>
        <taxon>Uroviricota</taxon>
        <taxon>Caudoviricetes</taxon>
    </lineage>
</organism>
<reference evidence="1" key="1">
    <citation type="journal article" date="2021" name="Proc. Natl. Acad. Sci. U.S.A.">
        <title>A Catalog of Tens of Thousands of Viruses from Human Metagenomes Reveals Hidden Associations with Chronic Diseases.</title>
        <authorList>
            <person name="Tisza M.J."/>
            <person name="Buck C.B."/>
        </authorList>
    </citation>
    <scope>NUCLEOTIDE SEQUENCE</scope>
    <source>
        <strain evidence="1">Ctw1L9</strain>
    </source>
</reference>